<comment type="caution">
    <text evidence="9">The sequence shown here is derived from an EMBL/GenBank/DDBJ whole genome shotgun (WGS) entry which is preliminary data.</text>
</comment>
<dbReference type="InterPro" id="IPR017900">
    <property type="entry name" value="4Fe4S_Fe_S_CS"/>
</dbReference>
<dbReference type="Pfam" id="PF13746">
    <property type="entry name" value="Fer4_18"/>
    <property type="match status" value="1"/>
</dbReference>
<dbReference type="InterPro" id="IPR014116">
    <property type="entry name" value="Cyt_c_oxidase_cbb3_FixG"/>
</dbReference>
<dbReference type="PANTHER" id="PTHR30176">
    <property type="entry name" value="FERREDOXIN-TYPE PROTEIN NAPH"/>
    <property type="match status" value="1"/>
</dbReference>
<dbReference type="InterPro" id="IPR017896">
    <property type="entry name" value="4Fe4S_Fe-S-bd"/>
</dbReference>
<feature type="transmembrane region" description="Helical" evidence="7">
    <location>
        <begin position="183"/>
        <end position="202"/>
    </location>
</feature>
<dbReference type="NCBIfam" id="TIGR02745">
    <property type="entry name" value="ccoG_rdxA_fixG"/>
    <property type="match status" value="1"/>
</dbReference>
<dbReference type="GO" id="GO:0005886">
    <property type="term" value="C:plasma membrane"/>
    <property type="evidence" value="ECO:0007669"/>
    <property type="project" value="TreeGrafter"/>
</dbReference>
<evidence type="ECO:0000256" key="5">
    <source>
        <dbReference type="ARBA" id="ARBA00023004"/>
    </source>
</evidence>
<sequence>METIGAVKSQTKRAWIYAKKPAGPLYNYRNWLGYFLLLFLFSGPFIKIGDNPFLMFNILERKFSIFGQLFYPQDLHIFLFVMLISLVCIVLFTVVYGRVWCGWACPQTIFMELIFRKVEYWIEGDRNQQRKLNEGPDTTEKQQKKILKHGIFLLISFFIANTFLAYIIGADALITLITDPFDAHITGLATLSVFTLVFYGVFAHVREIVCTTICPYGRLQSVLLDNQTVTVAYDYRRGEPRGKVSVASNLGDCVDCNLCVQVCPTGIDIRNGLQMECVSCTACIDACDAVMHKLTKAPKLIGFYTMGELEGEKREKNNLRAIGYSCILVLLIASFGFLIFNRSTVGGTVLRAKGSTYQLRDDHTISNLYTMELRNKTSKEFDFDVTCSDPSLKVQLVNPIKHLQAEGTATISFFLIVDNNQVTAYKKDVKIYINAKGQRLETFKTTFIAPLGMD</sequence>
<dbReference type="Gene3D" id="3.30.70.20">
    <property type="match status" value="1"/>
</dbReference>
<dbReference type="PANTHER" id="PTHR30176:SF3">
    <property type="entry name" value="FERREDOXIN-TYPE PROTEIN NAPH"/>
    <property type="match status" value="1"/>
</dbReference>
<evidence type="ECO:0000313" key="10">
    <source>
        <dbReference type="Proteomes" id="UP000679691"/>
    </source>
</evidence>
<dbReference type="SUPFAM" id="SSF54862">
    <property type="entry name" value="4Fe-4S ferredoxins"/>
    <property type="match status" value="1"/>
</dbReference>
<organism evidence="9 10">
    <name type="scientific">Rhinopithecimicrobium faecis</name>
    <dbReference type="NCBI Taxonomy" id="2820698"/>
    <lineage>
        <taxon>Bacteria</taxon>
        <taxon>Pseudomonadati</taxon>
        <taxon>Bacteroidota</taxon>
        <taxon>Sphingobacteriia</taxon>
        <taxon>Sphingobacteriales</taxon>
        <taxon>Sphingobacteriaceae</taxon>
        <taxon>Rhinopithecimicrobium</taxon>
    </lineage>
</organism>
<evidence type="ECO:0000256" key="7">
    <source>
        <dbReference type="SAM" id="Phobius"/>
    </source>
</evidence>
<keyword evidence="3" id="KW-0479">Metal-binding</keyword>
<dbReference type="Proteomes" id="UP000679691">
    <property type="component" value="Unassembled WGS sequence"/>
</dbReference>
<keyword evidence="4" id="KW-0249">Electron transport</keyword>
<keyword evidence="10" id="KW-1185">Reference proteome</keyword>
<dbReference type="Pfam" id="PF11614">
    <property type="entry name" value="FixG_C"/>
    <property type="match status" value="1"/>
</dbReference>
<protein>
    <submittedName>
        <fullName evidence="9">Cytochrome c oxidase accessory protein CcoG</fullName>
    </submittedName>
</protein>
<dbReference type="PROSITE" id="PS51379">
    <property type="entry name" value="4FE4S_FER_2"/>
    <property type="match status" value="1"/>
</dbReference>
<dbReference type="EMBL" id="JAGKSB010000011">
    <property type="protein sequence ID" value="MBP3943955.1"/>
    <property type="molecule type" value="Genomic_DNA"/>
</dbReference>
<gene>
    <name evidence="9" type="primary">ccoG</name>
    <name evidence="9" type="ORF">J5U18_10320</name>
</gene>
<dbReference type="Gene3D" id="2.60.40.10">
    <property type="entry name" value="Immunoglobulins"/>
    <property type="match status" value="1"/>
</dbReference>
<feature type="transmembrane region" description="Helical" evidence="7">
    <location>
        <begin position="321"/>
        <end position="340"/>
    </location>
</feature>
<feature type="transmembrane region" description="Helical" evidence="7">
    <location>
        <begin position="151"/>
        <end position="177"/>
    </location>
</feature>
<evidence type="ECO:0000256" key="6">
    <source>
        <dbReference type="ARBA" id="ARBA00023014"/>
    </source>
</evidence>
<feature type="transmembrane region" description="Helical" evidence="7">
    <location>
        <begin position="28"/>
        <end position="46"/>
    </location>
</feature>
<dbReference type="PROSITE" id="PS00198">
    <property type="entry name" value="4FE4S_FER_1"/>
    <property type="match status" value="1"/>
</dbReference>
<feature type="transmembrane region" description="Helical" evidence="7">
    <location>
        <begin position="77"/>
        <end position="101"/>
    </location>
</feature>
<keyword evidence="5" id="KW-0408">Iron</keyword>
<evidence type="ECO:0000256" key="2">
    <source>
        <dbReference type="ARBA" id="ARBA00022485"/>
    </source>
</evidence>
<name>A0A8T4HCF6_9SPHI</name>
<dbReference type="InterPro" id="IPR051684">
    <property type="entry name" value="Electron_Trans/Redox"/>
</dbReference>
<dbReference type="GO" id="GO:0046872">
    <property type="term" value="F:metal ion binding"/>
    <property type="evidence" value="ECO:0007669"/>
    <property type="project" value="UniProtKB-KW"/>
</dbReference>
<dbReference type="GO" id="GO:0051539">
    <property type="term" value="F:4 iron, 4 sulfur cluster binding"/>
    <property type="evidence" value="ECO:0007669"/>
    <property type="project" value="UniProtKB-KW"/>
</dbReference>
<feature type="domain" description="4Fe-4S ferredoxin-type" evidence="8">
    <location>
        <begin position="242"/>
        <end position="272"/>
    </location>
</feature>
<keyword evidence="7" id="KW-0812">Transmembrane</keyword>
<dbReference type="AlphaFoldDB" id="A0A8T4HCF6"/>
<evidence type="ECO:0000259" key="8">
    <source>
        <dbReference type="PROSITE" id="PS51379"/>
    </source>
</evidence>
<dbReference type="Pfam" id="PF12801">
    <property type="entry name" value="Fer4_5"/>
    <property type="match status" value="1"/>
</dbReference>
<dbReference type="RefSeq" id="WP_353547460.1">
    <property type="nucleotide sequence ID" value="NZ_JAGKSB010000011.1"/>
</dbReference>
<accession>A0A8T4HCF6</accession>
<reference evidence="9" key="1">
    <citation type="submission" date="2021-03" db="EMBL/GenBank/DDBJ databases">
        <authorList>
            <person name="Lu T."/>
            <person name="Wang Q."/>
            <person name="Han X."/>
        </authorList>
    </citation>
    <scope>NUCLEOTIDE SEQUENCE</scope>
    <source>
        <strain evidence="9">WQ 2009</strain>
    </source>
</reference>
<evidence type="ECO:0000256" key="3">
    <source>
        <dbReference type="ARBA" id="ARBA00022723"/>
    </source>
</evidence>
<dbReference type="InterPro" id="IPR013783">
    <property type="entry name" value="Ig-like_fold"/>
</dbReference>
<evidence type="ECO:0000256" key="1">
    <source>
        <dbReference type="ARBA" id="ARBA00022448"/>
    </source>
</evidence>
<keyword evidence="7" id="KW-0472">Membrane</keyword>
<dbReference type="InterPro" id="IPR032879">
    <property type="entry name" value="FixG_C"/>
</dbReference>
<evidence type="ECO:0000313" key="9">
    <source>
        <dbReference type="EMBL" id="MBP3943955.1"/>
    </source>
</evidence>
<proteinExistence type="predicted"/>
<keyword evidence="2" id="KW-0004">4Fe-4S</keyword>
<keyword evidence="1" id="KW-0813">Transport</keyword>
<keyword evidence="6" id="KW-0411">Iron-sulfur</keyword>
<evidence type="ECO:0000256" key="4">
    <source>
        <dbReference type="ARBA" id="ARBA00022982"/>
    </source>
</evidence>
<keyword evidence="7" id="KW-1133">Transmembrane helix</keyword>